<accession>A0A8J6R6C0</accession>
<feature type="region of interest" description="Disordered" evidence="1">
    <location>
        <begin position="47"/>
        <end position="73"/>
    </location>
</feature>
<evidence type="ECO:0000313" key="3">
    <source>
        <dbReference type="Proteomes" id="UP000632828"/>
    </source>
</evidence>
<name>A0A8J6R6C0_9BACT</name>
<organism evidence="2 3">
    <name type="scientific">Pelovirga terrestris</name>
    <dbReference type="NCBI Taxonomy" id="2771352"/>
    <lineage>
        <taxon>Bacteria</taxon>
        <taxon>Pseudomonadati</taxon>
        <taxon>Thermodesulfobacteriota</taxon>
        <taxon>Desulfuromonadia</taxon>
        <taxon>Geobacterales</taxon>
        <taxon>Geobacteraceae</taxon>
        <taxon>Pelovirga</taxon>
    </lineage>
</organism>
<keyword evidence="3" id="KW-1185">Reference proteome</keyword>
<dbReference type="RefSeq" id="WP_191156579.1">
    <property type="nucleotide sequence ID" value="NZ_JACWUN010000012.1"/>
</dbReference>
<dbReference type="EMBL" id="JACWUN010000012">
    <property type="protein sequence ID" value="MBD1401214.1"/>
    <property type="molecule type" value="Genomic_DNA"/>
</dbReference>
<comment type="caution">
    <text evidence="2">The sequence shown here is derived from an EMBL/GenBank/DDBJ whole genome shotgun (WGS) entry which is preliminary data.</text>
</comment>
<dbReference type="AlphaFoldDB" id="A0A8J6R6C0"/>
<evidence type="ECO:0000256" key="1">
    <source>
        <dbReference type="SAM" id="MobiDB-lite"/>
    </source>
</evidence>
<reference evidence="2" key="1">
    <citation type="submission" date="2020-09" db="EMBL/GenBank/DDBJ databases">
        <title>Pelobacter alkaliphilus sp. nov., a novel anaerobic arsenate-reducing bacterium from terrestrial mud volcano.</title>
        <authorList>
            <person name="Khomyakova M.A."/>
            <person name="Merkel A.Y."/>
            <person name="Slobodkin A.I."/>
        </authorList>
    </citation>
    <scope>NUCLEOTIDE SEQUENCE</scope>
    <source>
        <strain evidence="2">M08fum</strain>
    </source>
</reference>
<proteinExistence type="predicted"/>
<dbReference type="Proteomes" id="UP000632828">
    <property type="component" value="Unassembled WGS sequence"/>
</dbReference>
<gene>
    <name evidence="2" type="ORF">ICT70_11060</name>
</gene>
<protein>
    <submittedName>
        <fullName evidence="2">Uncharacterized protein</fullName>
    </submittedName>
</protein>
<evidence type="ECO:0000313" key="2">
    <source>
        <dbReference type="EMBL" id="MBD1401214.1"/>
    </source>
</evidence>
<sequence length="140" mass="15279">MIKKVPTAGDHTLSRCSKCKETSNHTIVAMVGDRVARVECNVCGSVHNHRGTAAPKPRSASPRTSAQPRKTRAQAQWADMIAAADQTKAIPYNIKTRVRTGDLINHPSFGMGQILSTTRPNKMEIIFEQGVKLLLCNVAD</sequence>